<dbReference type="EMBL" id="GBXM01098071">
    <property type="protein sequence ID" value="JAH10506.1"/>
    <property type="molecule type" value="Transcribed_RNA"/>
</dbReference>
<accession>A0A0E9Q0U1</accession>
<reference evidence="1" key="2">
    <citation type="journal article" date="2015" name="Fish Shellfish Immunol.">
        <title>Early steps in the European eel (Anguilla anguilla)-Vibrio vulnificus interaction in the gills: Role of the RtxA13 toxin.</title>
        <authorList>
            <person name="Callol A."/>
            <person name="Pajuelo D."/>
            <person name="Ebbesson L."/>
            <person name="Teles M."/>
            <person name="MacKenzie S."/>
            <person name="Amaro C."/>
        </authorList>
    </citation>
    <scope>NUCLEOTIDE SEQUENCE</scope>
</reference>
<sequence>MFMSTQCPSQTLDISFKVKYENGYYGMFASSSSMRCFECGDFGH</sequence>
<organism evidence="1">
    <name type="scientific">Anguilla anguilla</name>
    <name type="common">European freshwater eel</name>
    <name type="synonym">Muraena anguilla</name>
    <dbReference type="NCBI Taxonomy" id="7936"/>
    <lineage>
        <taxon>Eukaryota</taxon>
        <taxon>Metazoa</taxon>
        <taxon>Chordata</taxon>
        <taxon>Craniata</taxon>
        <taxon>Vertebrata</taxon>
        <taxon>Euteleostomi</taxon>
        <taxon>Actinopterygii</taxon>
        <taxon>Neopterygii</taxon>
        <taxon>Teleostei</taxon>
        <taxon>Anguilliformes</taxon>
        <taxon>Anguillidae</taxon>
        <taxon>Anguilla</taxon>
    </lineage>
</organism>
<name>A0A0E9Q0U1_ANGAN</name>
<evidence type="ECO:0000313" key="1">
    <source>
        <dbReference type="EMBL" id="JAH10506.1"/>
    </source>
</evidence>
<protein>
    <submittedName>
        <fullName evidence="1">Uncharacterized protein</fullName>
    </submittedName>
</protein>
<proteinExistence type="predicted"/>
<reference evidence="1" key="1">
    <citation type="submission" date="2014-11" db="EMBL/GenBank/DDBJ databases">
        <authorList>
            <person name="Amaro Gonzalez C."/>
        </authorList>
    </citation>
    <scope>NUCLEOTIDE SEQUENCE</scope>
</reference>
<dbReference type="AlphaFoldDB" id="A0A0E9Q0U1"/>